<keyword evidence="1" id="KW-1133">Transmembrane helix</keyword>
<evidence type="ECO:0000256" key="1">
    <source>
        <dbReference type="SAM" id="Phobius"/>
    </source>
</evidence>
<comment type="caution">
    <text evidence="2">The sequence shown here is derived from an EMBL/GenBank/DDBJ whole genome shotgun (WGS) entry which is preliminary data.</text>
</comment>
<feature type="transmembrane region" description="Helical" evidence="1">
    <location>
        <begin position="81"/>
        <end position="98"/>
    </location>
</feature>
<organism evidence="2 3">
    <name type="scientific">Brachionus plicatilis</name>
    <name type="common">Marine rotifer</name>
    <name type="synonym">Brachionus muelleri</name>
    <dbReference type="NCBI Taxonomy" id="10195"/>
    <lineage>
        <taxon>Eukaryota</taxon>
        <taxon>Metazoa</taxon>
        <taxon>Spiralia</taxon>
        <taxon>Gnathifera</taxon>
        <taxon>Rotifera</taxon>
        <taxon>Eurotatoria</taxon>
        <taxon>Monogononta</taxon>
        <taxon>Pseudotrocha</taxon>
        <taxon>Ploima</taxon>
        <taxon>Brachionidae</taxon>
        <taxon>Brachionus</taxon>
    </lineage>
</organism>
<protein>
    <submittedName>
        <fullName evidence="2">Uncharacterized protein</fullName>
    </submittedName>
</protein>
<dbReference type="AlphaFoldDB" id="A0A3M7T302"/>
<keyword evidence="1" id="KW-0812">Transmembrane</keyword>
<gene>
    <name evidence="2" type="ORF">BpHYR1_008049</name>
</gene>
<keyword evidence="3" id="KW-1185">Reference proteome</keyword>
<sequence length="150" mass="17534">MFKIKEKNASDGFKSCQKYFGINSLTFVFGTIKKITIKKGKRNMKQINNRDVNKLFILDIGLRPVYHISIIKKILIQSSQAFILFFFLFSMYALKLLAKFKYSFLKNFSFIDKLLSSCPSKNDVNMGSMLTREIYDSLAMPRYEFSLDWA</sequence>
<evidence type="ECO:0000313" key="2">
    <source>
        <dbReference type="EMBL" id="RNA42412.1"/>
    </source>
</evidence>
<keyword evidence="1" id="KW-0472">Membrane</keyword>
<dbReference type="Proteomes" id="UP000276133">
    <property type="component" value="Unassembled WGS sequence"/>
</dbReference>
<proteinExistence type="predicted"/>
<dbReference type="EMBL" id="REGN01000367">
    <property type="protein sequence ID" value="RNA42412.1"/>
    <property type="molecule type" value="Genomic_DNA"/>
</dbReference>
<accession>A0A3M7T302</accession>
<name>A0A3M7T302_BRAPC</name>
<reference evidence="2 3" key="1">
    <citation type="journal article" date="2018" name="Sci. Rep.">
        <title>Genomic signatures of local adaptation to the degree of environmental predictability in rotifers.</title>
        <authorList>
            <person name="Franch-Gras L."/>
            <person name="Hahn C."/>
            <person name="Garcia-Roger E.M."/>
            <person name="Carmona M.J."/>
            <person name="Serra M."/>
            <person name="Gomez A."/>
        </authorList>
    </citation>
    <scope>NUCLEOTIDE SEQUENCE [LARGE SCALE GENOMIC DNA]</scope>
    <source>
        <strain evidence="2">HYR1</strain>
    </source>
</reference>
<evidence type="ECO:0000313" key="3">
    <source>
        <dbReference type="Proteomes" id="UP000276133"/>
    </source>
</evidence>